<dbReference type="AlphaFoldDB" id="A0AB74VDJ3"/>
<evidence type="ECO:0000313" key="2">
    <source>
        <dbReference type="Proteomes" id="UP000679373"/>
    </source>
</evidence>
<organism evidence="1 2">
    <name type="scientific">Clostridium beijerinckii</name>
    <name type="common">Clostridium MP</name>
    <dbReference type="NCBI Taxonomy" id="1520"/>
    <lineage>
        <taxon>Bacteria</taxon>
        <taxon>Bacillati</taxon>
        <taxon>Bacillota</taxon>
        <taxon>Clostridia</taxon>
        <taxon>Eubacteriales</taxon>
        <taxon>Clostridiaceae</taxon>
        <taxon>Clostridium</taxon>
    </lineage>
</organism>
<dbReference type="GeneID" id="66347198"/>
<dbReference type="Proteomes" id="UP000679373">
    <property type="component" value="Chromosome"/>
</dbReference>
<name>A0AB74VDJ3_CLOBE</name>
<evidence type="ECO:0000313" key="1">
    <source>
        <dbReference type="EMBL" id="QUN34511.1"/>
    </source>
</evidence>
<keyword evidence="2" id="KW-1185">Reference proteome</keyword>
<gene>
    <name evidence="1" type="ORF">KEC93_21705</name>
</gene>
<dbReference type="EMBL" id="CP073653">
    <property type="protein sequence ID" value="QUN34511.1"/>
    <property type="molecule type" value="Genomic_DNA"/>
</dbReference>
<proteinExistence type="predicted"/>
<dbReference type="RefSeq" id="WP_139357389.1">
    <property type="nucleotide sequence ID" value="NZ_CP073653.1"/>
</dbReference>
<accession>A0AB74VDJ3</accession>
<protein>
    <recommendedName>
        <fullName evidence="3">Flagellar protein FliT</fullName>
    </recommendedName>
</protein>
<sequence length="115" mass="13863">MGEELEIDEQFKKYKNITLIIMEIVKAENYEKLDELFLQRQLILNNINELDYSKEELNKLYIEHDVGKIDKILEEEMKNRKYELLNKIKENQKRKVGMNGYNSFQTKAVFLSKEL</sequence>
<evidence type="ECO:0008006" key="3">
    <source>
        <dbReference type="Google" id="ProtNLM"/>
    </source>
</evidence>
<reference evidence="1" key="1">
    <citation type="submission" date="2021-04" db="EMBL/GenBank/DDBJ databases">
        <title>Complete genome sequence of the type strain Clostridium beijerinckii NRRL B-598.</title>
        <authorList>
            <person name="Sedlar K."/>
            <person name="Branska B."/>
            <person name="Bezdicek M."/>
            <person name="Nykrynova M."/>
            <person name="Lengerova M."/>
            <person name="Skutkova H."/>
            <person name="Patakova P."/>
        </authorList>
    </citation>
    <scope>NUCLEOTIDE SEQUENCE</scope>
    <source>
        <strain evidence="1">DSM 791</strain>
    </source>
</reference>